<name>A0A2C5XAJ7_9HYPO</name>
<evidence type="ECO:0000313" key="3">
    <source>
        <dbReference type="Proteomes" id="UP000226192"/>
    </source>
</evidence>
<sequence>MDDSGQGVVDVEDSGGHDVCVRILVLVSVRVRVIWPRDCDALVGSSDNDETMVGKDSVLASELLLPPELGALAPLDVVVQPGPVSRAVAQAHTELAPAMTDGRAEAGHAEATQGTRICDRLLCAAGLHWQAKSSTRHPTWGTKELKQPWAQLGTAEMAMGAQFLFVGAVHGGCVIEVDEPVVDAGSEGEVEVFDDEAPEEEAEPEDAEALDDVAPEEDADPVEADVEVADKEQGVVGLALTQAHKAETELITCRPVVMPQPDETQLNAALQPTWLAAELMHGLAQTGTASALFWQGEAVMQEDGGCEVDDVDDWVLVEEEEDEEDVDDWGSLGEVEDEEDVDDCELVEEDEEEDDWGLLEEEEDEDEDDEEDDEEDVVD</sequence>
<keyword evidence="3" id="KW-1185">Reference proteome</keyword>
<evidence type="ECO:0000256" key="1">
    <source>
        <dbReference type="SAM" id="MobiDB-lite"/>
    </source>
</evidence>
<organism evidence="2 3">
    <name type="scientific">Ophiocordyceps australis</name>
    <dbReference type="NCBI Taxonomy" id="1399860"/>
    <lineage>
        <taxon>Eukaryota</taxon>
        <taxon>Fungi</taxon>
        <taxon>Dikarya</taxon>
        <taxon>Ascomycota</taxon>
        <taxon>Pezizomycotina</taxon>
        <taxon>Sordariomycetes</taxon>
        <taxon>Hypocreomycetidae</taxon>
        <taxon>Hypocreales</taxon>
        <taxon>Ophiocordycipitaceae</taxon>
        <taxon>Ophiocordyceps</taxon>
    </lineage>
</organism>
<accession>A0A2C5XAJ7</accession>
<feature type="region of interest" description="Disordered" evidence="1">
    <location>
        <begin position="319"/>
        <end position="379"/>
    </location>
</feature>
<gene>
    <name evidence="2" type="ORF">CDD81_4031</name>
</gene>
<reference evidence="2 3" key="1">
    <citation type="submission" date="2017-06" db="EMBL/GenBank/DDBJ databases">
        <title>Ant-infecting Ophiocordyceps genomes reveal a high diversity of potential behavioral manipulation genes and a possible major role for enterotoxins.</title>
        <authorList>
            <person name="De Bekker C."/>
            <person name="Evans H.C."/>
            <person name="Brachmann A."/>
            <person name="Hughes D.P."/>
        </authorList>
    </citation>
    <scope>NUCLEOTIDE SEQUENCE [LARGE SCALE GENOMIC DNA]</scope>
    <source>
        <strain evidence="2 3">Map64</strain>
    </source>
</reference>
<dbReference type="AlphaFoldDB" id="A0A2C5XAJ7"/>
<dbReference type="Proteomes" id="UP000226192">
    <property type="component" value="Unassembled WGS sequence"/>
</dbReference>
<comment type="caution">
    <text evidence="2">The sequence shown here is derived from an EMBL/GenBank/DDBJ whole genome shotgun (WGS) entry which is preliminary data.</text>
</comment>
<feature type="region of interest" description="Disordered" evidence="1">
    <location>
        <begin position="194"/>
        <end position="214"/>
    </location>
</feature>
<dbReference type="EMBL" id="NJET01000026">
    <property type="protein sequence ID" value="PHH64769.1"/>
    <property type="molecule type" value="Genomic_DNA"/>
</dbReference>
<proteinExistence type="predicted"/>
<evidence type="ECO:0000313" key="2">
    <source>
        <dbReference type="EMBL" id="PHH64769.1"/>
    </source>
</evidence>
<protein>
    <submittedName>
        <fullName evidence="2">Uncharacterized protein</fullName>
    </submittedName>
</protein>